<evidence type="ECO:0008006" key="5">
    <source>
        <dbReference type="Google" id="ProtNLM"/>
    </source>
</evidence>
<dbReference type="Pfam" id="PF01075">
    <property type="entry name" value="Glyco_transf_9"/>
    <property type="match status" value="1"/>
</dbReference>
<evidence type="ECO:0000256" key="1">
    <source>
        <dbReference type="ARBA" id="ARBA00022676"/>
    </source>
</evidence>
<proteinExistence type="predicted"/>
<keyword evidence="2" id="KW-0808">Transferase</keyword>
<dbReference type="PANTHER" id="PTHR30160">
    <property type="entry name" value="TETRAACYLDISACCHARIDE 4'-KINASE-RELATED"/>
    <property type="match status" value="1"/>
</dbReference>
<protein>
    <recommendedName>
        <fullName evidence="5">Glycosyltransferase family 9 protein</fullName>
    </recommendedName>
</protein>
<comment type="caution">
    <text evidence="3">The sequence shown here is derived from an EMBL/GenBank/DDBJ whole genome shotgun (WGS) entry which is preliminary data.</text>
</comment>
<dbReference type="SUPFAM" id="SSF53756">
    <property type="entry name" value="UDP-Glycosyltransferase/glycogen phosphorylase"/>
    <property type="match status" value="1"/>
</dbReference>
<accession>A0A2S5KIV2</accession>
<gene>
    <name evidence="3" type="ORF">C4K68_26250</name>
</gene>
<dbReference type="OrthoDB" id="5352544at2"/>
<keyword evidence="1" id="KW-0328">Glycosyltransferase</keyword>
<evidence type="ECO:0000313" key="3">
    <source>
        <dbReference type="EMBL" id="PPC74439.1"/>
    </source>
</evidence>
<dbReference type="Gene3D" id="3.40.50.2000">
    <property type="entry name" value="Glycogen Phosphorylase B"/>
    <property type="match status" value="2"/>
</dbReference>
<reference evidence="3 4" key="1">
    <citation type="submission" date="2018-02" db="EMBL/GenBank/DDBJ databases">
        <title>novel marine gammaproteobacteria from coastal saline agro ecosystem.</title>
        <authorList>
            <person name="Krishnan R."/>
            <person name="Ramesh Kumar N."/>
        </authorList>
    </citation>
    <scope>NUCLEOTIDE SEQUENCE [LARGE SCALE GENOMIC DNA]</scope>
    <source>
        <strain evidence="3 4">228</strain>
    </source>
</reference>
<dbReference type="InterPro" id="IPR051199">
    <property type="entry name" value="LPS_LOS_Heptosyltrfase"/>
</dbReference>
<dbReference type="GO" id="GO:0008713">
    <property type="term" value="F:ADP-heptose-lipopolysaccharide heptosyltransferase activity"/>
    <property type="evidence" value="ECO:0007669"/>
    <property type="project" value="TreeGrafter"/>
</dbReference>
<evidence type="ECO:0000313" key="4">
    <source>
        <dbReference type="Proteomes" id="UP000238196"/>
    </source>
</evidence>
<evidence type="ECO:0000256" key="2">
    <source>
        <dbReference type="ARBA" id="ARBA00022679"/>
    </source>
</evidence>
<sequence length="368" mass="42198">MNYLILGWLCWPLLRLLRLVMPVQRGKRLIIQTAKIGDWINTTPLIRALAPVDVVADPMNLPLIRHDQFIQHCESLPARTSLRQKLHLAWRLFRQGYEDIYVLMPSAPNTFLARLACAHRTHTLDTYRTRQYVRWLGAGFHRVHHQRQQLALDDYLKLAAIPATASTRQKHATSPLYVPATKLVEHHHRFRVGVSLTAGNALKTMPHSHWLRLLQLLEQQQATVYVFGLENERRWLEQLDIPACFPDLTLVDGLGRLKLEELPWHISQMHLYLSTDTGNSYMADACGIALINFLGPCHGAEQRPLGEQALVLSSEGQEPLSFVFQAPYKTNLTPEQLYPLSHQQWQRIEALIERQASVARSGDHRNAV</sequence>
<dbReference type="EMBL" id="PRLP01000148">
    <property type="protein sequence ID" value="PPC74439.1"/>
    <property type="molecule type" value="Genomic_DNA"/>
</dbReference>
<organism evidence="3 4">
    <name type="scientific">Proteobacteria bacterium 228</name>
    <dbReference type="NCBI Taxonomy" id="2083153"/>
    <lineage>
        <taxon>Bacteria</taxon>
        <taxon>Pseudomonadati</taxon>
        <taxon>Pseudomonadota</taxon>
    </lineage>
</organism>
<dbReference type="GO" id="GO:0009244">
    <property type="term" value="P:lipopolysaccharide core region biosynthetic process"/>
    <property type="evidence" value="ECO:0007669"/>
    <property type="project" value="TreeGrafter"/>
</dbReference>
<dbReference type="AlphaFoldDB" id="A0A2S5KIV2"/>
<dbReference type="InterPro" id="IPR002201">
    <property type="entry name" value="Glyco_trans_9"/>
</dbReference>
<name>A0A2S5KIV2_9PROT</name>
<dbReference type="PANTHER" id="PTHR30160:SF7">
    <property type="entry name" value="ADP-HEPTOSE--LPS HEPTOSYLTRANSFERASE 2"/>
    <property type="match status" value="1"/>
</dbReference>
<dbReference type="Proteomes" id="UP000238196">
    <property type="component" value="Unassembled WGS sequence"/>
</dbReference>
<dbReference type="GO" id="GO:0005829">
    <property type="term" value="C:cytosol"/>
    <property type="evidence" value="ECO:0007669"/>
    <property type="project" value="TreeGrafter"/>
</dbReference>